<sequence length="278" mass="32193">MKRKILLPTDFSENASSAIKYAIKLYDTEPCVFYLLHTWTFTNTGTRTYITTSYIDDLKETSEKKLKALKEKVEAESNNADHEFKTLFCVNDFLKCMELNVEKYKIDMIIMGTKGSSGIHQFLFGSNTVALMNKIQSCPILAVPDEFEFVTPKFVGFPTDYNHFYDNELEQIKDLSKLYDSKIKVFYVSKKCILSEKQNYNFTMLKAYLEDYPTSFHWGEGVDNKEVAINTFVNEFKIDILTMINYKHSFIEDIVKEPVIKKIGFHPKVPFLVIPSVG</sequence>
<dbReference type="Gene3D" id="3.40.50.12370">
    <property type="match status" value="1"/>
</dbReference>
<evidence type="ECO:0000313" key="3">
    <source>
        <dbReference type="EMBL" id="OBY64267.1"/>
    </source>
</evidence>
<dbReference type="KEGG" id="pob:LPB03_04790"/>
<dbReference type="PANTHER" id="PTHR46268:SF6">
    <property type="entry name" value="UNIVERSAL STRESS PROTEIN UP12"/>
    <property type="match status" value="1"/>
</dbReference>
<comment type="similarity">
    <text evidence="1">Belongs to the universal stress protein A family.</text>
</comment>
<dbReference type="EMBL" id="LSFM01000022">
    <property type="protein sequence ID" value="OBY64267.1"/>
    <property type="molecule type" value="Genomic_DNA"/>
</dbReference>
<comment type="caution">
    <text evidence="3">The sequence shown here is derived from an EMBL/GenBank/DDBJ whole genome shotgun (WGS) entry which is preliminary data.</text>
</comment>
<name>A0A1B8TX89_9FLAO</name>
<dbReference type="InterPro" id="IPR006015">
    <property type="entry name" value="Universal_stress_UspA"/>
</dbReference>
<dbReference type="PRINTS" id="PR01438">
    <property type="entry name" value="UNVRSLSTRESS"/>
</dbReference>
<dbReference type="Proteomes" id="UP000092584">
    <property type="component" value="Unassembled WGS sequence"/>
</dbReference>
<keyword evidence="4" id="KW-1185">Reference proteome</keyword>
<dbReference type="OrthoDB" id="9788959at2"/>
<dbReference type="SUPFAM" id="SSF52402">
    <property type="entry name" value="Adenine nucleotide alpha hydrolases-like"/>
    <property type="match status" value="2"/>
</dbReference>
<reference evidence="4" key="1">
    <citation type="submission" date="2016-02" db="EMBL/GenBank/DDBJ databases">
        <authorList>
            <person name="Shin S.-K."/>
            <person name="Yi H."/>
            <person name="Kim E."/>
        </authorList>
    </citation>
    <scope>NUCLEOTIDE SEQUENCE [LARGE SCALE GENOMIC DNA]</scope>
    <source>
        <strain evidence="4">LPB0003</strain>
    </source>
</reference>
<gene>
    <name evidence="3" type="ORF">LPB3_07705</name>
</gene>
<evidence type="ECO:0000259" key="2">
    <source>
        <dbReference type="Pfam" id="PF00582"/>
    </source>
</evidence>
<dbReference type="InterPro" id="IPR006016">
    <property type="entry name" value="UspA"/>
</dbReference>
<dbReference type="CDD" id="cd00293">
    <property type="entry name" value="USP-like"/>
    <property type="match status" value="1"/>
</dbReference>
<dbReference type="RefSeq" id="WP_065319017.1">
    <property type="nucleotide sequence ID" value="NZ_CP017477.1"/>
</dbReference>
<dbReference type="PANTHER" id="PTHR46268">
    <property type="entry name" value="STRESS RESPONSE PROTEIN NHAX"/>
    <property type="match status" value="1"/>
</dbReference>
<evidence type="ECO:0000313" key="4">
    <source>
        <dbReference type="Proteomes" id="UP000092584"/>
    </source>
</evidence>
<evidence type="ECO:0000256" key="1">
    <source>
        <dbReference type="ARBA" id="ARBA00008791"/>
    </source>
</evidence>
<dbReference type="STRING" id="1774273.LPB03_04790"/>
<protein>
    <submittedName>
        <fullName evidence="3">Universal stress protein</fullName>
    </submittedName>
</protein>
<dbReference type="Pfam" id="PF00582">
    <property type="entry name" value="Usp"/>
    <property type="match status" value="1"/>
</dbReference>
<feature type="domain" description="UspA" evidence="2">
    <location>
        <begin position="2"/>
        <end position="144"/>
    </location>
</feature>
<dbReference type="AlphaFoldDB" id="A0A1B8TX89"/>
<proteinExistence type="inferred from homology"/>
<accession>A0A1B8TX89</accession>
<organism evidence="3 4">
    <name type="scientific">Polaribacter vadi</name>
    <dbReference type="NCBI Taxonomy" id="1774273"/>
    <lineage>
        <taxon>Bacteria</taxon>
        <taxon>Pseudomonadati</taxon>
        <taxon>Bacteroidota</taxon>
        <taxon>Flavobacteriia</taxon>
        <taxon>Flavobacteriales</taxon>
        <taxon>Flavobacteriaceae</taxon>
    </lineage>
</organism>